<dbReference type="SUPFAM" id="SSF53448">
    <property type="entry name" value="Nucleotide-diphospho-sugar transferases"/>
    <property type="match status" value="1"/>
</dbReference>
<evidence type="ECO:0000256" key="4">
    <source>
        <dbReference type="ARBA" id="ARBA00011823"/>
    </source>
</evidence>
<dbReference type="CDD" id="cd00897">
    <property type="entry name" value="UGPase_euk"/>
    <property type="match status" value="1"/>
</dbReference>
<dbReference type="Gene3D" id="3.90.550.10">
    <property type="entry name" value="Spore Coat Polysaccharide Biosynthesis Protein SpsA, Chain A"/>
    <property type="match status" value="1"/>
</dbReference>
<comment type="function">
    <text evidence="13">UTP--glucose-1-phosphate uridylyltransferase catalyzing the conversion of glucose-1-phosphate into UDP-glucose, a crucial precursor for the production of glycogen.</text>
</comment>
<feature type="region of interest" description="Disordered" evidence="19">
    <location>
        <begin position="346"/>
        <end position="368"/>
    </location>
</feature>
<evidence type="ECO:0000256" key="9">
    <source>
        <dbReference type="ARBA" id="ARBA00022679"/>
    </source>
</evidence>
<gene>
    <name evidence="22" type="ORF">G5714_016992</name>
</gene>
<comment type="subunit">
    <text evidence="4">Homooctamer.</text>
</comment>
<name>A0A7J6C8T8_9TELE</name>
<evidence type="ECO:0000259" key="21">
    <source>
        <dbReference type="Pfam" id="PF02866"/>
    </source>
</evidence>
<dbReference type="InterPro" id="IPR010945">
    <property type="entry name" value="Malate_DH_type2"/>
</dbReference>
<dbReference type="NCBIfam" id="TIGR01759">
    <property type="entry name" value="MalateDH-SF1"/>
    <property type="match status" value="1"/>
</dbReference>
<dbReference type="Gene3D" id="2.160.10.10">
    <property type="entry name" value="Hexapeptide repeat proteins"/>
    <property type="match status" value="1"/>
</dbReference>
<evidence type="ECO:0000313" key="23">
    <source>
        <dbReference type="Proteomes" id="UP000579812"/>
    </source>
</evidence>
<comment type="caution">
    <text evidence="22">The sequence shown here is derived from an EMBL/GenBank/DDBJ whole genome shotgun (WGS) entry which is preliminary data.</text>
</comment>
<reference evidence="22 23" key="1">
    <citation type="submission" date="2020-04" db="EMBL/GenBank/DDBJ databases">
        <title>Chromosome-level genome assembly of a cyprinid fish Onychostoma macrolepis by integration of Nanopore Sequencing, Bionano and Hi-C technology.</title>
        <authorList>
            <person name="Wang D."/>
        </authorList>
    </citation>
    <scope>NUCLEOTIDE SEQUENCE [LARGE SCALE GENOMIC DNA]</scope>
    <source>
        <strain evidence="22">SWU-2019</strain>
        <tissue evidence="22">Muscle</tissue>
    </source>
</reference>
<keyword evidence="11" id="KW-0560">Oxidoreductase</keyword>
<dbReference type="InterPro" id="IPR029044">
    <property type="entry name" value="Nucleotide-diphossugar_trans"/>
</dbReference>
<evidence type="ECO:0000256" key="1">
    <source>
        <dbReference type="ARBA" id="ARBA00004964"/>
    </source>
</evidence>
<dbReference type="EC" id="2.7.7.9" evidence="5"/>
<dbReference type="FunFam" id="3.90.110.10:FF:000002">
    <property type="entry name" value="Malate dehydrogenase"/>
    <property type="match status" value="1"/>
</dbReference>
<dbReference type="NCBIfam" id="NF003916">
    <property type="entry name" value="PRK05442.1"/>
    <property type="match status" value="1"/>
</dbReference>
<evidence type="ECO:0000256" key="6">
    <source>
        <dbReference type="ARBA" id="ARBA00012995"/>
    </source>
</evidence>
<dbReference type="Pfam" id="PF00056">
    <property type="entry name" value="Ldh_1_N"/>
    <property type="match status" value="1"/>
</dbReference>
<dbReference type="InterPro" id="IPR036291">
    <property type="entry name" value="NAD(P)-bd_dom_sf"/>
</dbReference>
<dbReference type="UniPathway" id="UPA00164"/>
<evidence type="ECO:0000256" key="7">
    <source>
        <dbReference type="ARBA" id="ARBA00019048"/>
    </source>
</evidence>
<evidence type="ECO:0000256" key="14">
    <source>
        <dbReference type="ARBA" id="ARBA00030284"/>
    </source>
</evidence>
<comment type="function">
    <text evidence="16">Catalyzes the reduction of aromatic alpha-keto acids in the presence of NADH. Plays essential roles in the malate-aspartate shuttle and the tricarboxylic acid cycle, important in mitochondrial NADH supply for oxidative phosphorylation. Catalyzes the reduction of 2-oxoglutarate to 2-hydroxyglutarate, leading to elevated reactive oxygen species (ROS).</text>
</comment>
<dbReference type="InterPro" id="IPR001252">
    <property type="entry name" value="Malate_DH_AS"/>
</dbReference>
<feature type="domain" description="Lactate/malate dehydrogenase C-terminal" evidence="21">
    <location>
        <begin position="156"/>
        <end position="330"/>
    </location>
</feature>
<dbReference type="HAMAP" id="MF_01517">
    <property type="entry name" value="Malate_dehydrog_2"/>
    <property type="match status" value="1"/>
</dbReference>
<sequence>MAEPIRVLVTGAAGQIAYSLLYSIAKGDVFGKDQPLVLLLLDITPMLPVLEGVVMELQDCALPLLREVIPTDKVDVAFKDLDAAILVGSMPRREGMERKDLLKANVAIFKSQGEALDKYAKKTVKVLVVGNPANTNCLIAAKSAPSIPKENFSCLTRLDHNRACSQVAVRCGISANGVKNMIIWGNHSSTQYPDVHHCKVNVQGKDVTAFDAVKDDAWLKGDFISTVQQRGAAVIKARKLSSAMSAAKAICDHMRDIWTGTPEGEFVSMGVYSTGNPYGVPEDLIYSFPVSIKDKTWKIVEGLAINDFSKAKMDATAAELVEERDTAVSFLEEKVGWLERETRRCSGTTFSSSPTASSSLQSLSKELPSNSNGMAQFQEVMRQQLESSMHAELEKLLGTAKGAEAEVSKKDFEGFRKLFHRFLQVKGPSVEWSKINRPPEDSIQPYDKIKAKGLPDNIADSLNKLVVVKLNGGLGTSMGCKGPKSLISVRNENTFLDLTVQQIEHLNKTYNADVPLVLMNSFNTDEDTKKILQKYTHHRVKIHTFNQSSYPRLNKESLLPVANDMAMTGENADVWYPPGHGDIYASFYNSGLLEQLIAEGKEYIFVSNIDNLGATVDLYILNHLVSQPNGKRCEFIMEVTDKTRADVKGGTLIQYDGKLRLLEIAQVPKAHVDEFKSVTKFKIFNTNNLWISLSAIKRLQEQNAMDLEIIVNPKTLDGGLNVIQLETAVGAAIKCFDNALGINVPRSRFLPVKTTSDLLLVMSNLYSLEAGSLTMSERREFPTTPHVKLGSSFTKVQEYVTRFESIPDMLELDHLTVSGDVTFGKHVSLKGTVIIIANHGDRIDIPAGSMLENKIVSGNLRILDH</sequence>
<organism evidence="22 23">
    <name type="scientific">Onychostoma macrolepis</name>
    <dbReference type="NCBI Taxonomy" id="369639"/>
    <lineage>
        <taxon>Eukaryota</taxon>
        <taxon>Metazoa</taxon>
        <taxon>Chordata</taxon>
        <taxon>Craniata</taxon>
        <taxon>Vertebrata</taxon>
        <taxon>Euteleostomi</taxon>
        <taxon>Actinopterygii</taxon>
        <taxon>Neopterygii</taxon>
        <taxon>Teleostei</taxon>
        <taxon>Ostariophysi</taxon>
        <taxon>Cypriniformes</taxon>
        <taxon>Cyprinidae</taxon>
        <taxon>Acrossocheilinae</taxon>
        <taxon>Onychostoma</taxon>
    </lineage>
</organism>
<dbReference type="EC" id="1.1.1.37" evidence="6"/>
<dbReference type="SUPFAM" id="SSF51735">
    <property type="entry name" value="NAD(P)-binding Rossmann-fold domains"/>
    <property type="match status" value="1"/>
</dbReference>
<evidence type="ECO:0000256" key="19">
    <source>
        <dbReference type="SAM" id="MobiDB-lite"/>
    </source>
</evidence>
<dbReference type="FunFam" id="2.160.10.10:FF:000001">
    <property type="entry name" value="UTP--glucose-1-phosphate uridylyltransferase"/>
    <property type="match status" value="1"/>
</dbReference>
<dbReference type="SUPFAM" id="SSF56327">
    <property type="entry name" value="LDH C-terminal domain-like"/>
    <property type="match status" value="1"/>
</dbReference>
<evidence type="ECO:0000256" key="15">
    <source>
        <dbReference type="ARBA" id="ARBA00031959"/>
    </source>
</evidence>
<evidence type="ECO:0000256" key="8">
    <source>
        <dbReference type="ARBA" id="ARBA00019899"/>
    </source>
</evidence>
<dbReference type="GO" id="GO:0005978">
    <property type="term" value="P:glycogen biosynthetic process"/>
    <property type="evidence" value="ECO:0007669"/>
    <property type="project" value="UniProtKB-UniPathway"/>
</dbReference>
<comment type="catalytic activity">
    <reaction evidence="18">
        <text>(S)-2-hydroxyglutarate + NAD(+) = 2-oxoglutarate + NADH + H(+)</text>
        <dbReference type="Rhea" id="RHEA:57172"/>
        <dbReference type="ChEBI" id="CHEBI:15378"/>
        <dbReference type="ChEBI" id="CHEBI:16782"/>
        <dbReference type="ChEBI" id="CHEBI:16810"/>
        <dbReference type="ChEBI" id="CHEBI:57540"/>
        <dbReference type="ChEBI" id="CHEBI:57945"/>
    </reaction>
    <physiologicalReaction direction="right-to-left" evidence="18">
        <dbReference type="Rhea" id="RHEA:57174"/>
    </physiologicalReaction>
</comment>
<evidence type="ECO:0000256" key="5">
    <source>
        <dbReference type="ARBA" id="ARBA00012415"/>
    </source>
</evidence>
<proteinExistence type="inferred from homology"/>
<evidence type="ECO:0000256" key="18">
    <source>
        <dbReference type="ARBA" id="ARBA00048549"/>
    </source>
</evidence>
<dbReference type="Pfam" id="PF02866">
    <property type="entry name" value="Ldh_1_C"/>
    <property type="match status" value="1"/>
</dbReference>
<dbReference type="GO" id="GO:0003983">
    <property type="term" value="F:UTP:glucose-1-phosphate uridylyltransferase activity"/>
    <property type="evidence" value="ECO:0007669"/>
    <property type="project" value="UniProtKB-EC"/>
</dbReference>
<evidence type="ECO:0000313" key="22">
    <source>
        <dbReference type="EMBL" id="KAF4102192.1"/>
    </source>
</evidence>
<dbReference type="FunFam" id="3.40.50.720:FF:000010">
    <property type="entry name" value="Malate dehydrogenase"/>
    <property type="match status" value="1"/>
</dbReference>
<comment type="pathway">
    <text evidence="1">Glycan biosynthesis; glycogen biosynthesis.</text>
</comment>
<keyword evidence="12" id="KW-0520">NAD</keyword>
<dbReference type="FunFam" id="3.90.550.10:FF:000002">
    <property type="entry name" value="UTP--glucose-1-phosphate uridylyltransferase"/>
    <property type="match status" value="1"/>
</dbReference>
<dbReference type="EMBL" id="JAAMOB010000017">
    <property type="protein sequence ID" value="KAF4102192.1"/>
    <property type="molecule type" value="Genomic_DNA"/>
</dbReference>
<dbReference type="PROSITE" id="PS00068">
    <property type="entry name" value="MDH"/>
    <property type="match status" value="1"/>
</dbReference>
<dbReference type="NCBIfam" id="TIGR01758">
    <property type="entry name" value="MDH_euk_cyt"/>
    <property type="match status" value="1"/>
</dbReference>
<dbReference type="PANTHER" id="PTHR43511">
    <property type="match status" value="1"/>
</dbReference>
<dbReference type="GO" id="GO:0006108">
    <property type="term" value="P:malate metabolic process"/>
    <property type="evidence" value="ECO:0007669"/>
    <property type="project" value="InterPro"/>
</dbReference>
<dbReference type="InterPro" id="IPR002618">
    <property type="entry name" value="UDPGP_fam"/>
</dbReference>
<comment type="catalytic activity">
    <reaction evidence="17">
        <text>alpha-D-glucose 1-phosphate + UTP + H(+) = UDP-alpha-D-glucose + diphosphate</text>
        <dbReference type="Rhea" id="RHEA:19889"/>
        <dbReference type="ChEBI" id="CHEBI:15378"/>
        <dbReference type="ChEBI" id="CHEBI:33019"/>
        <dbReference type="ChEBI" id="CHEBI:46398"/>
        <dbReference type="ChEBI" id="CHEBI:58601"/>
        <dbReference type="ChEBI" id="CHEBI:58885"/>
        <dbReference type="EC" id="2.7.7.9"/>
    </reaction>
    <physiologicalReaction direction="left-to-right" evidence="17">
        <dbReference type="Rhea" id="RHEA:19890"/>
    </physiologicalReaction>
</comment>
<evidence type="ECO:0000256" key="12">
    <source>
        <dbReference type="ARBA" id="ARBA00023027"/>
    </source>
</evidence>
<keyword evidence="9" id="KW-0808">Transferase</keyword>
<feature type="domain" description="Lactate/malate dehydrogenase N-terminal" evidence="20">
    <location>
        <begin position="6"/>
        <end position="152"/>
    </location>
</feature>
<dbReference type="Proteomes" id="UP000579812">
    <property type="component" value="Unassembled WGS sequence"/>
</dbReference>
<dbReference type="Gene3D" id="3.90.110.10">
    <property type="entry name" value="Lactate dehydrogenase/glycoside hydrolase, family 4, C-terminal"/>
    <property type="match status" value="1"/>
</dbReference>
<dbReference type="GO" id="GO:0030060">
    <property type="term" value="F:L-malate dehydrogenase (NAD+) activity"/>
    <property type="evidence" value="ECO:0007669"/>
    <property type="project" value="UniProtKB-EC"/>
</dbReference>
<dbReference type="GO" id="GO:0006011">
    <property type="term" value="P:UDP-alpha-D-glucose metabolic process"/>
    <property type="evidence" value="ECO:0007669"/>
    <property type="project" value="InterPro"/>
</dbReference>
<dbReference type="CDD" id="cd01336">
    <property type="entry name" value="MDH_cytoplasmic_cytosolic"/>
    <property type="match status" value="1"/>
</dbReference>
<evidence type="ECO:0000256" key="3">
    <source>
        <dbReference type="ARBA" id="ARBA00010401"/>
    </source>
</evidence>
<evidence type="ECO:0000256" key="13">
    <source>
        <dbReference type="ARBA" id="ARBA00023579"/>
    </source>
</evidence>
<dbReference type="AlphaFoldDB" id="A0A7J6C8T8"/>
<protein>
    <recommendedName>
        <fullName evidence="8">Malate dehydrogenase, cytoplasmic</fullName>
        <ecNumber evidence="6">1.1.1.37</ecNumber>
        <ecNumber evidence="5">2.7.7.9</ecNumber>
    </recommendedName>
    <alternativeName>
        <fullName evidence="14">Cytosolic malate dehydrogenase</fullName>
    </alternativeName>
    <alternativeName>
        <fullName evidence="15">UDP-glucose pyrophosphorylase</fullName>
    </alternativeName>
    <alternativeName>
        <fullName evidence="7">UTP--glucose-1-phosphate uridylyltransferase</fullName>
    </alternativeName>
</protein>
<dbReference type="InterPro" id="IPR015955">
    <property type="entry name" value="Lactate_DH/Glyco_Ohase_4_C"/>
</dbReference>
<evidence type="ECO:0000256" key="2">
    <source>
        <dbReference type="ARBA" id="ARBA00009613"/>
    </source>
</evidence>
<keyword evidence="23" id="KW-1185">Reference proteome</keyword>
<evidence type="ECO:0000256" key="17">
    <source>
        <dbReference type="ARBA" id="ARBA00047432"/>
    </source>
</evidence>
<keyword evidence="10" id="KW-0548">Nucleotidyltransferase</keyword>
<evidence type="ECO:0000256" key="16">
    <source>
        <dbReference type="ARBA" id="ARBA00045153"/>
    </source>
</evidence>
<comment type="similarity">
    <text evidence="2">Belongs to the LDH/MDH superfamily. MDH type 2 family.</text>
</comment>
<evidence type="ECO:0000256" key="11">
    <source>
        <dbReference type="ARBA" id="ARBA00023002"/>
    </source>
</evidence>
<dbReference type="InterPro" id="IPR016267">
    <property type="entry name" value="UDPGP_trans"/>
</dbReference>
<dbReference type="InterPro" id="IPR022383">
    <property type="entry name" value="Lactate/malate_DH_C"/>
</dbReference>
<dbReference type="Gene3D" id="3.40.50.720">
    <property type="entry name" value="NAD(P)-binding Rossmann-like Domain"/>
    <property type="match status" value="1"/>
</dbReference>
<accession>A0A7J6C8T8</accession>
<comment type="similarity">
    <text evidence="3">Belongs to the UDPGP type 1 family.</text>
</comment>
<dbReference type="InterPro" id="IPR001236">
    <property type="entry name" value="Lactate/malate_DH_N"/>
</dbReference>
<evidence type="ECO:0000259" key="20">
    <source>
        <dbReference type="Pfam" id="PF00056"/>
    </source>
</evidence>
<evidence type="ECO:0000256" key="10">
    <source>
        <dbReference type="ARBA" id="ARBA00022695"/>
    </source>
</evidence>
<dbReference type="InterPro" id="IPR011274">
    <property type="entry name" value="Malate_DH_NAD-dep_euk"/>
</dbReference>
<dbReference type="Pfam" id="PF01704">
    <property type="entry name" value="UDPGP"/>
    <property type="match status" value="1"/>
</dbReference>